<evidence type="ECO:0000313" key="4">
    <source>
        <dbReference type="Proteomes" id="UP000324974"/>
    </source>
</evidence>
<keyword evidence="4" id="KW-1185">Reference proteome</keyword>
<feature type="signal peptide" evidence="2">
    <location>
        <begin position="1"/>
        <end position="22"/>
    </location>
</feature>
<gene>
    <name evidence="3" type="ORF">PX52LOC_06716</name>
</gene>
<protein>
    <recommendedName>
        <fullName evidence="5">Carboxypeptidase regulatory-like domain-containing protein</fullName>
    </recommendedName>
</protein>
<evidence type="ECO:0000313" key="3">
    <source>
        <dbReference type="EMBL" id="QEL19639.1"/>
    </source>
</evidence>
<dbReference type="KEGG" id="lrs:PX52LOC_06716"/>
<dbReference type="AlphaFoldDB" id="A0A5C1AJR3"/>
<dbReference type="EMBL" id="CP042425">
    <property type="protein sequence ID" value="QEL19639.1"/>
    <property type="molecule type" value="Genomic_DNA"/>
</dbReference>
<name>A0A5C1AJR3_9BACT</name>
<proteinExistence type="predicted"/>
<sequence>MIRRRWPAVLALSLLLPFAGCGDTPAVGELHPLTGTVHRQGRPASRGGIIFTPISGTSGGWVFDASVNADGTFAARTSRLGESPIVFRPGIRVGAYRVTYHPTSDGSKMGLDVDLPDPITVEVKDNHVDLTLPDEMPKGMGAPRDDAPAAANIK</sequence>
<feature type="chain" id="PRO_5022886976" description="Carboxypeptidase regulatory-like domain-containing protein" evidence="2">
    <location>
        <begin position="23"/>
        <end position="154"/>
    </location>
</feature>
<dbReference type="OrthoDB" id="289348at2"/>
<feature type="region of interest" description="Disordered" evidence="1">
    <location>
        <begin position="131"/>
        <end position="154"/>
    </location>
</feature>
<dbReference type="RefSeq" id="WP_149114009.1">
    <property type="nucleotide sequence ID" value="NZ_CP042425.1"/>
</dbReference>
<accession>A0A5C1AJR3</accession>
<dbReference type="Proteomes" id="UP000324974">
    <property type="component" value="Chromosome"/>
</dbReference>
<evidence type="ECO:0008006" key="5">
    <source>
        <dbReference type="Google" id="ProtNLM"/>
    </source>
</evidence>
<organism evidence="3 4">
    <name type="scientific">Limnoglobus roseus</name>
    <dbReference type="NCBI Taxonomy" id="2598579"/>
    <lineage>
        <taxon>Bacteria</taxon>
        <taxon>Pseudomonadati</taxon>
        <taxon>Planctomycetota</taxon>
        <taxon>Planctomycetia</taxon>
        <taxon>Gemmatales</taxon>
        <taxon>Gemmataceae</taxon>
        <taxon>Limnoglobus</taxon>
    </lineage>
</organism>
<reference evidence="4" key="1">
    <citation type="submission" date="2019-08" db="EMBL/GenBank/DDBJ databases">
        <title>Limnoglobus roseus gen. nov., sp. nov., a novel freshwater planctomycete with a giant genome from the family Gemmataceae.</title>
        <authorList>
            <person name="Kulichevskaya I.S."/>
            <person name="Naumoff D.G."/>
            <person name="Miroshnikov K."/>
            <person name="Ivanova A."/>
            <person name="Philippov D.A."/>
            <person name="Hakobyan A."/>
            <person name="Rijpstra I.C."/>
            <person name="Sinninghe Damste J.S."/>
            <person name="Liesack W."/>
            <person name="Dedysh S.N."/>
        </authorList>
    </citation>
    <scope>NUCLEOTIDE SEQUENCE [LARGE SCALE GENOMIC DNA]</scope>
    <source>
        <strain evidence="4">PX52</strain>
    </source>
</reference>
<keyword evidence="2" id="KW-0732">Signal</keyword>
<evidence type="ECO:0000256" key="2">
    <source>
        <dbReference type="SAM" id="SignalP"/>
    </source>
</evidence>
<evidence type="ECO:0000256" key="1">
    <source>
        <dbReference type="SAM" id="MobiDB-lite"/>
    </source>
</evidence>